<sequence>MTLKAQQTTDEDIEKAFAAISGKIQESHPKVFINNRILSDIKARSVGNLRDDFDKMKDRIDKDMKKPIVFVDLKITDGTQSKDHEYGLTASDAALIYLVTGEREYFEYTKKILKKLGEYYNLRNEQKLNIHWYAYSRICALTAYDWIYSDLTSHERVEIGRPLLYAINTMTHLNGRKPFPRENTGTYKTGYYGPPVLAWYTGLVFYKTGIDDNLAEELLKKGFQEHWKLLKYRQHVAGDDGGASTAVMEYAIQAYPWVEFNFFHSVNSATGIDISQQWTFPLDFLYYVAWNWLPGARHFGYGDVDHFSNKLPLRHMHIHLQQLKHFYQEKHPEAMSLLNWIAAKTQPQSADAIPFAKYLLKDKVQDSDQQSSSTESLPSMPSAMFFENMGQIFMRSGAGDNDTYALFSAGGILDQHRHYDNNNFVIYKKGFRTVDSGTRPEPGQHLTHYYCRTVAHNCILIRMPGEQFPAYWGGPASAETPLPIPNDGGQRKIIGSKVIGYSQNNQYVYIASDATEAYHSNKATTVIRQFVFIQPDIFVVFDKVVSKSADYPKTWLLHTISEPNIIKNNEFFEESNGGKLFCRTVFPKDGELTKIGGREKQFWSDGRNWPLPILTPDDWNYRKSRSKVPLDTIPLLGQWRVEVAPKNPKLKDSFLHLIQVGDTGQKSMTSSTSIEEKGKKGIEFSYQGKSYRILFSDEETTEGSIRISKGKKILLEEPFSTEVEAQKSIFQSSQKKTGIK</sequence>
<dbReference type="Pfam" id="PF07940">
    <property type="entry name" value="Hepar_II_III_C"/>
    <property type="match status" value="1"/>
</dbReference>
<dbReference type="InterPro" id="IPR008929">
    <property type="entry name" value="Chondroitin_lyas"/>
</dbReference>
<proteinExistence type="predicted"/>
<accession>A0ABW4IBC4</accession>
<feature type="domain" description="Heparinase II/III-like C-terminal" evidence="2">
    <location>
        <begin position="385"/>
        <end position="559"/>
    </location>
</feature>
<reference evidence="4" key="1">
    <citation type="journal article" date="2019" name="Int. J. Syst. Evol. Microbiol.">
        <title>The Global Catalogue of Microorganisms (GCM) 10K type strain sequencing project: providing services to taxonomists for standard genome sequencing and annotation.</title>
        <authorList>
            <consortium name="The Broad Institute Genomics Platform"/>
            <consortium name="The Broad Institute Genome Sequencing Center for Infectious Disease"/>
            <person name="Wu L."/>
            <person name="Ma J."/>
        </authorList>
    </citation>
    <scope>NUCLEOTIDE SEQUENCE [LARGE SCALE GENOMIC DNA]</scope>
    <source>
        <strain evidence="4">CCUG 53762</strain>
    </source>
</reference>
<name>A0ABW4IBC4_9SPHI</name>
<dbReference type="Gene3D" id="2.70.98.70">
    <property type="match status" value="1"/>
</dbReference>
<comment type="caution">
    <text evidence="3">The sequence shown here is derived from an EMBL/GenBank/DDBJ whole genome shotgun (WGS) entry which is preliminary data.</text>
</comment>
<dbReference type="Gene3D" id="1.50.10.100">
    <property type="entry name" value="Chondroitin AC/alginate lyase"/>
    <property type="match status" value="1"/>
</dbReference>
<keyword evidence="4" id="KW-1185">Reference proteome</keyword>
<dbReference type="RefSeq" id="WP_379661949.1">
    <property type="nucleotide sequence ID" value="NZ_JBHUDG010000005.1"/>
</dbReference>
<organism evidence="3 4">
    <name type="scientific">Pseudopedobacter beijingensis</name>
    <dbReference type="NCBI Taxonomy" id="1207056"/>
    <lineage>
        <taxon>Bacteria</taxon>
        <taxon>Pseudomonadati</taxon>
        <taxon>Bacteroidota</taxon>
        <taxon>Sphingobacteriia</taxon>
        <taxon>Sphingobacteriales</taxon>
        <taxon>Sphingobacteriaceae</taxon>
        <taxon>Pseudopedobacter</taxon>
    </lineage>
</organism>
<evidence type="ECO:0000313" key="3">
    <source>
        <dbReference type="EMBL" id="MFD1629568.1"/>
    </source>
</evidence>
<evidence type="ECO:0000313" key="4">
    <source>
        <dbReference type="Proteomes" id="UP001597118"/>
    </source>
</evidence>
<evidence type="ECO:0000256" key="1">
    <source>
        <dbReference type="ARBA" id="ARBA00004196"/>
    </source>
</evidence>
<comment type="subcellular location">
    <subcellularLocation>
        <location evidence="1">Cell envelope</location>
    </subcellularLocation>
</comment>
<dbReference type="EMBL" id="JBHUDG010000005">
    <property type="protein sequence ID" value="MFD1629568.1"/>
    <property type="molecule type" value="Genomic_DNA"/>
</dbReference>
<dbReference type="InterPro" id="IPR012480">
    <property type="entry name" value="Hepar_II_III_C"/>
</dbReference>
<evidence type="ECO:0000259" key="2">
    <source>
        <dbReference type="Pfam" id="PF07940"/>
    </source>
</evidence>
<protein>
    <submittedName>
        <fullName evidence="3">Heparinase II/III family protein</fullName>
    </submittedName>
</protein>
<dbReference type="Proteomes" id="UP001597118">
    <property type="component" value="Unassembled WGS sequence"/>
</dbReference>
<gene>
    <name evidence="3" type="ORF">ACFSAH_06755</name>
</gene>